<evidence type="ECO:0000313" key="5">
    <source>
        <dbReference type="EnsemblProtists" id="PYU1_T007161"/>
    </source>
</evidence>
<dbReference type="HOGENOM" id="CLU_020907_0_0_1"/>
<evidence type="ECO:0000313" key="6">
    <source>
        <dbReference type="Proteomes" id="UP000019132"/>
    </source>
</evidence>
<dbReference type="GO" id="GO:0004674">
    <property type="term" value="F:protein serine/threonine kinase activity"/>
    <property type="evidence" value="ECO:0007669"/>
    <property type="project" value="TreeGrafter"/>
</dbReference>
<dbReference type="Gene3D" id="3.30.200.20">
    <property type="entry name" value="Phosphorylase Kinase, domain 1"/>
    <property type="match status" value="1"/>
</dbReference>
<evidence type="ECO:0000259" key="4">
    <source>
        <dbReference type="PROSITE" id="PS50011"/>
    </source>
</evidence>
<dbReference type="VEuPathDB" id="FungiDB:PYU1_G007146"/>
<dbReference type="Pfam" id="PF07714">
    <property type="entry name" value="PK_Tyr_Ser-Thr"/>
    <property type="match status" value="1"/>
</dbReference>
<keyword evidence="3" id="KW-0812">Transmembrane</keyword>
<dbReference type="STRING" id="431595.K3WQB9"/>
<keyword evidence="6" id="KW-1185">Reference proteome</keyword>
<reference evidence="5" key="3">
    <citation type="submission" date="2015-02" db="UniProtKB">
        <authorList>
            <consortium name="EnsemblProtists"/>
        </authorList>
    </citation>
    <scope>IDENTIFICATION</scope>
    <source>
        <strain evidence="5">DAOM BR144</strain>
    </source>
</reference>
<dbReference type="InterPro" id="IPR011009">
    <property type="entry name" value="Kinase-like_dom_sf"/>
</dbReference>
<dbReference type="EnsemblProtists" id="PYU1_T007161">
    <property type="protein sequence ID" value="PYU1_T007161"/>
    <property type="gene ID" value="PYU1_G007146"/>
</dbReference>
<dbReference type="PROSITE" id="PS51450">
    <property type="entry name" value="LRR"/>
    <property type="match status" value="1"/>
</dbReference>
<accession>K3WQB9</accession>
<dbReference type="InParanoid" id="K3WQB9"/>
<dbReference type="Gene3D" id="1.10.510.10">
    <property type="entry name" value="Transferase(Phosphotransferase) domain 1"/>
    <property type="match status" value="1"/>
</dbReference>
<evidence type="ECO:0000256" key="3">
    <source>
        <dbReference type="SAM" id="Phobius"/>
    </source>
</evidence>
<reference evidence="6" key="1">
    <citation type="journal article" date="2010" name="Genome Biol.">
        <title>Genome sequence of the necrotrophic plant pathogen Pythium ultimum reveals original pathogenicity mechanisms and effector repertoire.</title>
        <authorList>
            <person name="Levesque C.A."/>
            <person name="Brouwer H."/>
            <person name="Cano L."/>
            <person name="Hamilton J.P."/>
            <person name="Holt C."/>
            <person name="Huitema E."/>
            <person name="Raffaele S."/>
            <person name="Robideau G.P."/>
            <person name="Thines M."/>
            <person name="Win J."/>
            <person name="Zerillo M.M."/>
            <person name="Beakes G.W."/>
            <person name="Boore J.L."/>
            <person name="Busam D."/>
            <person name="Dumas B."/>
            <person name="Ferriera S."/>
            <person name="Fuerstenberg S.I."/>
            <person name="Gachon C.M."/>
            <person name="Gaulin E."/>
            <person name="Govers F."/>
            <person name="Grenville-Briggs L."/>
            <person name="Horner N."/>
            <person name="Hostetler J."/>
            <person name="Jiang R.H."/>
            <person name="Johnson J."/>
            <person name="Krajaejun T."/>
            <person name="Lin H."/>
            <person name="Meijer H.J."/>
            <person name="Moore B."/>
            <person name="Morris P."/>
            <person name="Phuntmart V."/>
            <person name="Puiu D."/>
            <person name="Shetty J."/>
            <person name="Stajich J.E."/>
            <person name="Tripathy S."/>
            <person name="Wawra S."/>
            <person name="van West P."/>
            <person name="Whitty B.R."/>
            <person name="Coutinho P.M."/>
            <person name="Henrissat B."/>
            <person name="Martin F."/>
            <person name="Thomas P.D."/>
            <person name="Tyler B.M."/>
            <person name="De Vries R.P."/>
            <person name="Kamoun S."/>
            <person name="Yandell M."/>
            <person name="Tisserat N."/>
            <person name="Buell C.R."/>
        </authorList>
    </citation>
    <scope>NUCLEOTIDE SEQUENCE</scope>
    <source>
        <strain evidence="6">DAOM:BR144</strain>
    </source>
</reference>
<reference evidence="6" key="2">
    <citation type="submission" date="2010-04" db="EMBL/GenBank/DDBJ databases">
        <authorList>
            <person name="Buell R."/>
            <person name="Hamilton J."/>
            <person name="Hostetler J."/>
        </authorList>
    </citation>
    <scope>NUCLEOTIDE SEQUENCE [LARGE SCALE GENOMIC DNA]</scope>
    <source>
        <strain evidence="6">DAOM:BR144</strain>
    </source>
</reference>
<proteinExistence type="predicted"/>
<dbReference type="SUPFAM" id="SSF56112">
    <property type="entry name" value="Protein kinase-like (PK-like)"/>
    <property type="match status" value="1"/>
</dbReference>
<keyword evidence="1" id="KW-0433">Leucine-rich repeat</keyword>
<evidence type="ECO:0000256" key="2">
    <source>
        <dbReference type="ARBA" id="ARBA00022737"/>
    </source>
</evidence>
<dbReference type="AlphaFoldDB" id="K3WQB9"/>
<evidence type="ECO:0000256" key="1">
    <source>
        <dbReference type="ARBA" id="ARBA00022614"/>
    </source>
</evidence>
<sequence>MSAEHNNVVFATTCMRPELNTLTSVCYDVCATSVVVGQVDAPPLCVNYAAEPTNDASRVGDGNYYYQGCAFAGMSTCKANVSTANCEIQCLQTNNLGQEAWVLDVAQPQKDKAETSLFQYVESLMLPSTLKNLSIVGTTELTRKVPVTFATGAFESGTSLERIIIQRTNMQQFDPRGSQPFSALQILDLSENGLTEIPLIVYEMRNLTELYLQGNAIKDVHITTGQLEFLKSLSTFEGSMKLSSACQDGYQSYSWDSKTVCYGDDVMSDYLGSGSLEQSTTSPAAGSKSNTGTLLVVLAAAGLVVAAVIVGIFLLKRAKRKATDNPVATNAADKKEKSAAARKFAIKKFSSTMSMSNDLTESLQGNHQGSFRKTTFKDIPAEHLQMLNVVTTNGVVSVKKAKYNKKLVYVTQLKLKEDAAENCEMVLDVVPVVSQLRHPQLLSVIGLMCEDFHPVSVVCEAMDQGTLEDYLMQSGNDLTWGNFKLRAAMDIAGGLMYLHSKHKLSYDGLNGRSVFVDSEKGCKLNTLLASVAEDVVPSRRYGESSRGYFAPEILAGEPSRSSSDMFAFGVLLAQLDTCQTADEMIRNSWRMRSMIEPNPISTTIVLGMEGSHRATNSTVDESNSTSLMSMFPFTDECPPMVKELASACLQYDPSLRPSASYVVAMLQQLH</sequence>
<dbReference type="PANTHER" id="PTHR44329">
    <property type="entry name" value="SERINE/THREONINE-PROTEIN KINASE TNNI3K-RELATED"/>
    <property type="match status" value="1"/>
</dbReference>
<dbReference type="EMBL" id="GL376560">
    <property type="status" value="NOT_ANNOTATED_CDS"/>
    <property type="molecule type" value="Genomic_DNA"/>
</dbReference>
<keyword evidence="3" id="KW-1133">Transmembrane helix</keyword>
<protein>
    <recommendedName>
        <fullName evidence="4">Protein kinase domain-containing protein</fullName>
    </recommendedName>
</protein>
<keyword evidence="3" id="KW-0472">Membrane</keyword>
<dbReference type="PANTHER" id="PTHR44329:SF214">
    <property type="entry name" value="PROTEIN KINASE DOMAIN-CONTAINING PROTEIN"/>
    <property type="match status" value="1"/>
</dbReference>
<name>K3WQB9_GLOUD</name>
<keyword evidence="2" id="KW-0677">Repeat</keyword>
<dbReference type="InterPro" id="IPR001245">
    <property type="entry name" value="Ser-Thr/Tyr_kinase_cat_dom"/>
</dbReference>
<dbReference type="PROSITE" id="PS50011">
    <property type="entry name" value="PROTEIN_KINASE_DOM"/>
    <property type="match status" value="1"/>
</dbReference>
<organism evidence="5 6">
    <name type="scientific">Globisporangium ultimum (strain ATCC 200006 / CBS 805.95 / DAOM BR144)</name>
    <name type="common">Pythium ultimum</name>
    <dbReference type="NCBI Taxonomy" id="431595"/>
    <lineage>
        <taxon>Eukaryota</taxon>
        <taxon>Sar</taxon>
        <taxon>Stramenopiles</taxon>
        <taxon>Oomycota</taxon>
        <taxon>Peronosporomycetes</taxon>
        <taxon>Pythiales</taxon>
        <taxon>Pythiaceae</taxon>
        <taxon>Globisporangium</taxon>
    </lineage>
</organism>
<dbReference type="OMA" id="SVCYTNG"/>
<feature type="domain" description="Protein kinase" evidence="4">
    <location>
        <begin position="384"/>
        <end position="670"/>
    </location>
</feature>
<dbReference type="Gene3D" id="3.80.10.10">
    <property type="entry name" value="Ribonuclease Inhibitor"/>
    <property type="match status" value="1"/>
</dbReference>
<dbReference type="InterPro" id="IPR001611">
    <property type="entry name" value="Leu-rich_rpt"/>
</dbReference>
<dbReference type="InterPro" id="IPR000719">
    <property type="entry name" value="Prot_kinase_dom"/>
</dbReference>
<dbReference type="SUPFAM" id="SSF52058">
    <property type="entry name" value="L domain-like"/>
    <property type="match status" value="1"/>
</dbReference>
<dbReference type="InterPro" id="IPR051681">
    <property type="entry name" value="Ser/Thr_Kinases-Pseudokinases"/>
</dbReference>
<feature type="transmembrane region" description="Helical" evidence="3">
    <location>
        <begin position="294"/>
        <end position="315"/>
    </location>
</feature>
<dbReference type="eggNOG" id="KOG1187">
    <property type="taxonomic scope" value="Eukaryota"/>
</dbReference>
<dbReference type="InterPro" id="IPR032675">
    <property type="entry name" value="LRR_dom_sf"/>
</dbReference>
<dbReference type="GO" id="GO:0005524">
    <property type="term" value="F:ATP binding"/>
    <property type="evidence" value="ECO:0007669"/>
    <property type="project" value="InterPro"/>
</dbReference>
<dbReference type="Proteomes" id="UP000019132">
    <property type="component" value="Unassembled WGS sequence"/>
</dbReference>